<dbReference type="AlphaFoldDB" id="A0A2P5CMW0"/>
<proteinExistence type="predicted"/>
<sequence>MVEPTIQQIMRFLGEAGNPVYKIQHEESKTAPRKYITSLLARTEVLDIHGNFKPAKLPENDLPTVFNDSITKRDKYRISEGQKGERKTNTNINFLEVNLLKGDLPRGSIKV</sequence>
<evidence type="ECO:0000313" key="1">
    <source>
        <dbReference type="EMBL" id="PON62389.1"/>
    </source>
</evidence>
<dbReference type="EMBL" id="JXTB01000113">
    <property type="protein sequence ID" value="PON62389.1"/>
    <property type="molecule type" value="Genomic_DNA"/>
</dbReference>
<keyword evidence="2" id="KW-1185">Reference proteome</keyword>
<dbReference type="Proteomes" id="UP000237105">
    <property type="component" value="Unassembled WGS sequence"/>
</dbReference>
<dbReference type="OrthoDB" id="10522352at2759"/>
<gene>
    <name evidence="1" type="ORF">PanWU01x14_139140</name>
</gene>
<organism evidence="1 2">
    <name type="scientific">Parasponia andersonii</name>
    <name type="common">Sponia andersonii</name>
    <dbReference type="NCBI Taxonomy" id="3476"/>
    <lineage>
        <taxon>Eukaryota</taxon>
        <taxon>Viridiplantae</taxon>
        <taxon>Streptophyta</taxon>
        <taxon>Embryophyta</taxon>
        <taxon>Tracheophyta</taxon>
        <taxon>Spermatophyta</taxon>
        <taxon>Magnoliopsida</taxon>
        <taxon>eudicotyledons</taxon>
        <taxon>Gunneridae</taxon>
        <taxon>Pentapetalae</taxon>
        <taxon>rosids</taxon>
        <taxon>fabids</taxon>
        <taxon>Rosales</taxon>
        <taxon>Cannabaceae</taxon>
        <taxon>Parasponia</taxon>
    </lineage>
</organism>
<evidence type="ECO:0000313" key="2">
    <source>
        <dbReference type="Proteomes" id="UP000237105"/>
    </source>
</evidence>
<reference evidence="2" key="1">
    <citation type="submission" date="2016-06" db="EMBL/GenBank/DDBJ databases">
        <title>Parallel loss of symbiosis genes in relatives of nitrogen-fixing non-legume Parasponia.</title>
        <authorList>
            <person name="Van Velzen R."/>
            <person name="Holmer R."/>
            <person name="Bu F."/>
            <person name="Rutten L."/>
            <person name="Van Zeijl A."/>
            <person name="Liu W."/>
            <person name="Santuari L."/>
            <person name="Cao Q."/>
            <person name="Sharma T."/>
            <person name="Shen D."/>
            <person name="Roswanjaya Y."/>
            <person name="Wardhani T."/>
            <person name="Kalhor M.S."/>
            <person name="Jansen J."/>
            <person name="Van den Hoogen J."/>
            <person name="Gungor B."/>
            <person name="Hartog M."/>
            <person name="Hontelez J."/>
            <person name="Verver J."/>
            <person name="Yang W.-C."/>
            <person name="Schijlen E."/>
            <person name="Repin R."/>
            <person name="Schilthuizen M."/>
            <person name="Schranz E."/>
            <person name="Heidstra R."/>
            <person name="Miyata K."/>
            <person name="Fedorova E."/>
            <person name="Kohlen W."/>
            <person name="Bisseling T."/>
            <person name="Smit S."/>
            <person name="Geurts R."/>
        </authorList>
    </citation>
    <scope>NUCLEOTIDE SEQUENCE [LARGE SCALE GENOMIC DNA]</scope>
    <source>
        <strain evidence="2">cv. WU1-14</strain>
    </source>
</reference>
<accession>A0A2P5CMW0</accession>
<comment type="caution">
    <text evidence="1">The sequence shown here is derived from an EMBL/GenBank/DDBJ whole genome shotgun (WGS) entry which is preliminary data.</text>
</comment>
<name>A0A2P5CMW0_PARAD</name>
<protein>
    <submittedName>
        <fullName evidence="1">Uncharacterized protein</fullName>
    </submittedName>
</protein>